<dbReference type="SMART" id="SM00388">
    <property type="entry name" value="HisKA"/>
    <property type="match status" value="1"/>
</dbReference>
<dbReference type="PANTHER" id="PTHR43547:SF2">
    <property type="entry name" value="HYBRID SIGNAL TRANSDUCTION HISTIDINE KINASE C"/>
    <property type="match status" value="1"/>
</dbReference>
<evidence type="ECO:0000313" key="8">
    <source>
        <dbReference type="Proteomes" id="UP000234878"/>
    </source>
</evidence>
<dbReference type="SUPFAM" id="SSF55874">
    <property type="entry name" value="ATPase domain of HSP90 chaperone/DNA topoisomerase II/histidine kinase"/>
    <property type="match status" value="1"/>
</dbReference>
<evidence type="ECO:0000313" key="5">
    <source>
        <dbReference type="EMBL" id="PLV17842.1"/>
    </source>
</evidence>
<proteinExistence type="predicted"/>
<dbReference type="Pfam" id="PF00512">
    <property type="entry name" value="HisKA"/>
    <property type="match status" value="1"/>
</dbReference>
<dbReference type="EMBL" id="PJCQ01000017">
    <property type="protein sequence ID" value="PLV17842.1"/>
    <property type="molecule type" value="Genomic_DNA"/>
</dbReference>
<dbReference type="Proteomes" id="UP000234839">
    <property type="component" value="Unassembled WGS sequence"/>
</dbReference>
<dbReference type="RefSeq" id="WP_102082185.1">
    <property type="nucleotide sequence ID" value="NZ_PJCP01000017.1"/>
</dbReference>
<dbReference type="Gene3D" id="1.10.287.130">
    <property type="match status" value="1"/>
</dbReference>
<dbReference type="CDD" id="cd00082">
    <property type="entry name" value="HisKA"/>
    <property type="match status" value="1"/>
</dbReference>
<dbReference type="GO" id="GO:0000155">
    <property type="term" value="F:phosphorelay sensor kinase activity"/>
    <property type="evidence" value="ECO:0007669"/>
    <property type="project" value="InterPro"/>
</dbReference>
<keyword evidence="5" id="KW-0418">Kinase</keyword>
<dbReference type="Gene3D" id="3.30.565.10">
    <property type="entry name" value="Histidine kinase-like ATPase, C-terminal domain"/>
    <property type="match status" value="1"/>
</dbReference>
<evidence type="ECO:0000256" key="3">
    <source>
        <dbReference type="ARBA" id="ARBA00022553"/>
    </source>
</evidence>
<dbReference type="SMART" id="SM00387">
    <property type="entry name" value="HATPase_c"/>
    <property type="match status" value="1"/>
</dbReference>
<dbReference type="InterPro" id="IPR036890">
    <property type="entry name" value="HATPase_C_sf"/>
</dbReference>
<reference evidence="7 8" key="1">
    <citation type="submission" date="2017-12" db="EMBL/GenBank/DDBJ databases">
        <title>Detection of the carbapenemase gene blaVIM-5 in members of the Pseudomonas putida group isolated from polluted Nigerian wetlands.</title>
        <authorList>
            <person name="Adelowo O."/>
            <person name="Vollmers J."/>
            <person name="Maeusezahl I."/>
            <person name="Kaster A.-K."/>
            <person name="Mueller J.A."/>
        </authorList>
    </citation>
    <scope>NUCLEOTIDE SEQUENCE [LARGE SCALE GENOMIC DNA]</scope>
    <source>
        <strain evidence="6 7">MR119</strain>
        <strain evidence="5 8">MR144</strain>
    </source>
</reference>
<gene>
    <name evidence="5" type="ORF">CXG49_17835</name>
    <name evidence="6" type="ORF">CXG53_18620</name>
</gene>
<dbReference type="PANTHER" id="PTHR43547">
    <property type="entry name" value="TWO-COMPONENT HISTIDINE KINASE"/>
    <property type="match status" value="1"/>
</dbReference>
<feature type="domain" description="Histidine kinase" evidence="4">
    <location>
        <begin position="157"/>
        <end position="375"/>
    </location>
</feature>
<evidence type="ECO:0000256" key="1">
    <source>
        <dbReference type="ARBA" id="ARBA00000085"/>
    </source>
</evidence>
<dbReference type="Pfam" id="PF02518">
    <property type="entry name" value="HATPase_c"/>
    <property type="match status" value="1"/>
</dbReference>
<keyword evidence="5" id="KW-0808">Transferase</keyword>
<dbReference type="CDD" id="cd00075">
    <property type="entry name" value="HATPase"/>
    <property type="match status" value="1"/>
</dbReference>
<dbReference type="InterPro" id="IPR005467">
    <property type="entry name" value="His_kinase_dom"/>
</dbReference>
<evidence type="ECO:0000259" key="4">
    <source>
        <dbReference type="PROSITE" id="PS50109"/>
    </source>
</evidence>
<dbReference type="EMBL" id="PJCP01000017">
    <property type="protein sequence ID" value="PLV22570.1"/>
    <property type="molecule type" value="Genomic_DNA"/>
</dbReference>
<evidence type="ECO:0000313" key="7">
    <source>
        <dbReference type="Proteomes" id="UP000234839"/>
    </source>
</evidence>
<comment type="catalytic activity">
    <reaction evidence="1">
        <text>ATP + protein L-histidine = ADP + protein N-phospho-L-histidine.</text>
        <dbReference type="EC" id="2.7.13.3"/>
    </reaction>
</comment>
<protein>
    <recommendedName>
        <fullName evidence="2">histidine kinase</fullName>
        <ecNumber evidence="2">2.7.13.3</ecNumber>
    </recommendedName>
</protein>
<organism evidence="5 8">
    <name type="scientific">Pseudomonas guariconensis</name>
    <dbReference type="NCBI Taxonomy" id="1288410"/>
    <lineage>
        <taxon>Bacteria</taxon>
        <taxon>Pseudomonadati</taxon>
        <taxon>Pseudomonadota</taxon>
        <taxon>Gammaproteobacteria</taxon>
        <taxon>Pseudomonadales</taxon>
        <taxon>Pseudomonadaceae</taxon>
        <taxon>Pseudomonas</taxon>
    </lineage>
</organism>
<dbReference type="InterPro" id="IPR003594">
    <property type="entry name" value="HATPase_dom"/>
</dbReference>
<dbReference type="EC" id="2.7.13.3" evidence="2"/>
<accession>A0AAX0VT50</accession>
<comment type="caution">
    <text evidence="5">The sequence shown here is derived from an EMBL/GenBank/DDBJ whole genome shotgun (WGS) entry which is preliminary data.</text>
</comment>
<keyword evidence="7" id="KW-1185">Reference proteome</keyword>
<dbReference type="PROSITE" id="PS50109">
    <property type="entry name" value="HIS_KIN"/>
    <property type="match status" value="1"/>
</dbReference>
<dbReference type="InterPro" id="IPR036097">
    <property type="entry name" value="HisK_dim/P_sf"/>
</dbReference>
<dbReference type="InterPro" id="IPR003661">
    <property type="entry name" value="HisK_dim/P_dom"/>
</dbReference>
<evidence type="ECO:0000256" key="2">
    <source>
        <dbReference type="ARBA" id="ARBA00012438"/>
    </source>
</evidence>
<dbReference type="SUPFAM" id="SSF47384">
    <property type="entry name" value="Homodimeric domain of signal transducing histidine kinase"/>
    <property type="match status" value="1"/>
</dbReference>
<dbReference type="Proteomes" id="UP000234878">
    <property type="component" value="Unassembled WGS sequence"/>
</dbReference>
<sequence>MRLPDFIEANLEAILQTWDSFARSLDTPTPTLGKKALRNHAEHILRAVAVDMRSPQTEHEQIQKSKGLVPTSDQETAAQTHAVLRLVDGFTMDQMVSEYRALRSSVLRLWLSSETGTTDYQVEDMVRFNEAIDQALTESIGSYGRAVETTRKMVLGVLGHDLCSPLSAMLMGADLLRKSKILPDRERDVAAQISTSARRANRMINDLLDLARCNLGTGIPVTRKMVDLNEICKTVIAEICAGRPDANIQYQEPERLIGSFDPERIAQAFSNLIGNAVRHGDIQQPIHVRLDESENAVRFVVTNLGQPIPPAELPNLFDPERRCSAFTEENSKAKSGLGLGLFIAAQIAASHGGAIKARSSVVEGTSFEMLFPTTKTASH</sequence>
<dbReference type="InterPro" id="IPR004358">
    <property type="entry name" value="Sig_transdc_His_kin-like_C"/>
</dbReference>
<dbReference type="AlphaFoldDB" id="A0AAX0VT50"/>
<name>A0AAX0VT50_9PSED</name>
<dbReference type="PRINTS" id="PR00344">
    <property type="entry name" value="BCTRLSENSOR"/>
</dbReference>
<evidence type="ECO:0000313" key="6">
    <source>
        <dbReference type="EMBL" id="PLV22570.1"/>
    </source>
</evidence>
<keyword evidence="3" id="KW-0597">Phosphoprotein</keyword>